<dbReference type="RefSeq" id="WP_142979772.1">
    <property type="nucleotide sequence ID" value="NZ_RKLU01000003.1"/>
</dbReference>
<comment type="caution">
    <text evidence="3">The sequence shown here is derived from an EMBL/GenBank/DDBJ whole genome shotgun (WGS) entry which is preliminary data.</text>
</comment>
<evidence type="ECO:0000313" key="4">
    <source>
        <dbReference type="Proteomes" id="UP000705823"/>
    </source>
</evidence>
<dbReference type="Proteomes" id="UP000705823">
    <property type="component" value="Unassembled WGS sequence"/>
</dbReference>
<proteinExistence type="predicted"/>
<feature type="domain" description="DUF8135" evidence="2">
    <location>
        <begin position="66"/>
        <end position="112"/>
    </location>
</feature>
<protein>
    <recommendedName>
        <fullName evidence="2">DUF8135 domain-containing protein</fullName>
    </recommendedName>
</protein>
<evidence type="ECO:0000313" key="3">
    <source>
        <dbReference type="EMBL" id="TQQ81211.1"/>
    </source>
</evidence>
<dbReference type="AlphaFoldDB" id="A0A8J8P9X0"/>
<evidence type="ECO:0000259" key="2">
    <source>
        <dbReference type="Pfam" id="PF26456"/>
    </source>
</evidence>
<dbReference type="Pfam" id="PF26456">
    <property type="entry name" value="DUF8135"/>
    <property type="match status" value="1"/>
</dbReference>
<dbReference type="InterPro" id="IPR058448">
    <property type="entry name" value="DUF8135"/>
</dbReference>
<evidence type="ECO:0000256" key="1">
    <source>
        <dbReference type="SAM" id="MobiDB-lite"/>
    </source>
</evidence>
<sequence>MADHNPATDPAADAPDGADGGGSDADSAADSEVPWTDFDDAEESGLDIPPPSRAKPTEVIAGTTAFIEPAVYCTQCPQFDESAGECTNDETEIIETLHDGRFHVTNCPAVTSEGPDFERVQRD</sequence>
<name>A0A8J8P9X0_9EURY</name>
<dbReference type="OrthoDB" id="204982at2157"/>
<keyword evidence="4" id="KW-1185">Reference proteome</keyword>
<gene>
    <name evidence="3" type="ORF">EGH24_08760</name>
</gene>
<organism evidence="3 4">
    <name type="scientific">Halonotius terrestris</name>
    <dbReference type="NCBI Taxonomy" id="2487750"/>
    <lineage>
        <taxon>Archaea</taxon>
        <taxon>Methanobacteriati</taxon>
        <taxon>Methanobacteriota</taxon>
        <taxon>Stenosarchaea group</taxon>
        <taxon>Halobacteria</taxon>
        <taxon>Halobacteriales</taxon>
        <taxon>Haloferacaceae</taxon>
        <taxon>Halonotius</taxon>
    </lineage>
</organism>
<feature type="region of interest" description="Disordered" evidence="1">
    <location>
        <begin position="1"/>
        <end position="56"/>
    </location>
</feature>
<accession>A0A8J8P9X0</accession>
<reference evidence="3" key="1">
    <citation type="submission" date="2019-02" db="EMBL/GenBank/DDBJ databases">
        <title>Halonotius sp. a new haloarchaeum isolated from saline soil.</title>
        <authorList>
            <person name="Duran-Viseras A."/>
            <person name="Sanchez-Porro C."/>
            <person name="Ventosa A."/>
        </authorList>
    </citation>
    <scope>NUCLEOTIDE SEQUENCE</scope>
    <source>
        <strain evidence="3">F15B</strain>
    </source>
</reference>
<dbReference type="EMBL" id="RKLU01000003">
    <property type="protein sequence ID" value="TQQ81211.1"/>
    <property type="molecule type" value="Genomic_DNA"/>
</dbReference>